<gene>
    <name evidence="3" type="ORF">OIDMADRAFT_19403</name>
</gene>
<dbReference type="EMBL" id="KN832877">
    <property type="protein sequence ID" value="KIN00181.1"/>
    <property type="molecule type" value="Genomic_DNA"/>
</dbReference>
<dbReference type="GO" id="GO:0016491">
    <property type="term" value="F:oxidoreductase activity"/>
    <property type="evidence" value="ECO:0007669"/>
    <property type="project" value="UniProtKB-KW"/>
</dbReference>
<dbReference type="InParanoid" id="A0A0C3GVS5"/>
<keyword evidence="2" id="KW-0560">Oxidoreductase</keyword>
<dbReference type="Pfam" id="PF13561">
    <property type="entry name" value="adh_short_C2"/>
    <property type="match status" value="1"/>
</dbReference>
<dbReference type="OrthoDB" id="5336600at2759"/>
<dbReference type="PRINTS" id="PR00081">
    <property type="entry name" value="GDHRDH"/>
</dbReference>
<dbReference type="InterPro" id="IPR036291">
    <property type="entry name" value="NAD(P)-bd_dom_sf"/>
</dbReference>
<evidence type="ECO:0000313" key="3">
    <source>
        <dbReference type="EMBL" id="KIN00181.1"/>
    </source>
</evidence>
<reference evidence="4" key="2">
    <citation type="submission" date="2015-01" db="EMBL/GenBank/DDBJ databases">
        <title>Evolutionary Origins and Diversification of the Mycorrhizal Mutualists.</title>
        <authorList>
            <consortium name="DOE Joint Genome Institute"/>
            <consortium name="Mycorrhizal Genomics Consortium"/>
            <person name="Kohler A."/>
            <person name="Kuo A."/>
            <person name="Nagy L.G."/>
            <person name="Floudas D."/>
            <person name="Copeland A."/>
            <person name="Barry K.W."/>
            <person name="Cichocki N."/>
            <person name="Veneault-Fourrey C."/>
            <person name="LaButti K."/>
            <person name="Lindquist E.A."/>
            <person name="Lipzen A."/>
            <person name="Lundell T."/>
            <person name="Morin E."/>
            <person name="Murat C."/>
            <person name="Riley R."/>
            <person name="Ohm R."/>
            <person name="Sun H."/>
            <person name="Tunlid A."/>
            <person name="Henrissat B."/>
            <person name="Grigoriev I.V."/>
            <person name="Hibbett D.S."/>
            <person name="Martin F."/>
        </authorList>
    </citation>
    <scope>NUCLEOTIDE SEQUENCE [LARGE SCALE GENOMIC DNA]</scope>
    <source>
        <strain evidence="4">Zn</strain>
    </source>
</reference>
<evidence type="ECO:0008006" key="5">
    <source>
        <dbReference type="Google" id="ProtNLM"/>
    </source>
</evidence>
<reference evidence="3 4" key="1">
    <citation type="submission" date="2014-04" db="EMBL/GenBank/DDBJ databases">
        <authorList>
            <consortium name="DOE Joint Genome Institute"/>
            <person name="Kuo A."/>
            <person name="Martino E."/>
            <person name="Perotto S."/>
            <person name="Kohler A."/>
            <person name="Nagy L.G."/>
            <person name="Floudas D."/>
            <person name="Copeland A."/>
            <person name="Barry K.W."/>
            <person name="Cichocki N."/>
            <person name="Veneault-Fourrey C."/>
            <person name="LaButti K."/>
            <person name="Lindquist E.A."/>
            <person name="Lipzen A."/>
            <person name="Lundell T."/>
            <person name="Morin E."/>
            <person name="Murat C."/>
            <person name="Sun H."/>
            <person name="Tunlid A."/>
            <person name="Henrissat B."/>
            <person name="Grigoriev I.V."/>
            <person name="Hibbett D.S."/>
            <person name="Martin F."/>
            <person name="Nordberg H.P."/>
            <person name="Cantor M.N."/>
            <person name="Hua S.X."/>
        </authorList>
    </citation>
    <scope>NUCLEOTIDE SEQUENCE [LARGE SCALE GENOMIC DNA]</scope>
    <source>
        <strain evidence="3 4">Zn</strain>
    </source>
</reference>
<accession>A0A0C3GVS5</accession>
<dbReference type="SUPFAM" id="SSF51735">
    <property type="entry name" value="NAD(P)-binding Rossmann-fold domains"/>
    <property type="match status" value="1"/>
</dbReference>
<sequence length="229" mass="24823">MASTKPLVLLLGSGSNIGQAVAKKFETSGYNVALAARSLSDHKISDQEWSYKLDLSTPSAVENLFVKVQKDLGIPNVVIFNAASLIRASGDHPFTVSVEDFETSLKINTISTYAAAKCAVEGFDKLPKSALKLFLYTGNLLNVSPMPMLLTLGVGKAASAHIIESGASAYATKGYRFYYIDERKEDGAPVGMIPNGQAHADAFFELASKEEQGPWQWTFVKDKGYVKFN</sequence>
<organism evidence="3 4">
    <name type="scientific">Oidiodendron maius (strain Zn)</name>
    <dbReference type="NCBI Taxonomy" id="913774"/>
    <lineage>
        <taxon>Eukaryota</taxon>
        <taxon>Fungi</taxon>
        <taxon>Dikarya</taxon>
        <taxon>Ascomycota</taxon>
        <taxon>Pezizomycotina</taxon>
        <taxon>Leotiomycetes</taxon>
        <taxon>Leotiomycetes incertae sedis</taxon>
        <taxon>Myxotrichaceae</taxon>
        <taxon>Oidiodendron</taxon>
    </lineage>
</organism>
<dbReference type="Proteomes" id="UP000054321">
    <property type="component" value="Unassembled WGS sequence"/>
</dbReference>
<dbReference type="Gene3D" id="3.40.50.720">
    <property type="entry name" value="NAD(P)-binding Rossmann-like Domain"/>
    <property type="match status" value="1"/>
</dbReference>
<dbReference type="PANTHER" id="PTHR43669">
    <property type="entry name" value="5-KETO-D-GLUCONATE 5-REDUCTASE"/>
    <property type="match status" value="1"/>
</dbReference>
<evidence type="ECO:0000313" key="4">
    <source>
        <dbReference type="Proteomes" id="UP000054321"/>
    </source>
</evidence>
<proteinExistence type="inferred from homology"/>
<dbReference type="InterPro" id="IPR002347">
    <property type="entry name" value="SDR_fam"/>
</dbReference>
<dbReference type="PANTHER" id="PTHR43669:SF4">
    <property type="entry name" value="SHORT-CHAIN DEHYDROGENASE"/>
    <property type="match status" value="1"/>
</dbReference>
<protein>
    <recommendedName>
        <fullName evidence="5">Short-chain dehydrogenase</fullName>
    </recommendedName>
</protein>
<name>A0A0C3GVS5_OIDMZ</name>
<keyword evidence="4" id="KW-1185">Reference proteome</keyword>
<dbReference type="STRING" id="913774.A0A0C3GVS5"/>
<dbReference type="AlphaFoldDB" id="A0A0C3GVS5"/>
<evidence type="ECO:0000256" key="2">
    <source>
        <dbReference type="ARBA" id="ARBA00023002"/>
    </source>
</evidence>
<evidence type="ECO:0000256" key="1">
    <source>
        <dbReference type="ARBA" id="ARBA00006484"/>
    </source>
</evidence>
<dbReference type="HOGENOM" id="CLU_103010_1_0_1"/>
<comment type="similarity">
    <text evidence="1">Belongs to the short-chain dehydrogenases/reductases (SDR) family.</text>
</comment>